<protein>
    <submittedName>
        <fullName evidence="3">Uncharacterized protein</fullName>
    </submittedName>
</protein>
<reference evidence="3 5" key="5">
    <citation type="journal article" date="2023" name="Int. J. Syst. Evol. Microbiol.">
        <title>Sellimonas catena sp. nov., isolated from human faeces.</title>
        <authorList>
            <person name="Hisatomi A."/>
            <person name="Ohkuma M."/>
            <person name="Sakamoto M."/>
        </authorList>
    </citation>
    <scope>NUCLEOTIDE SEQUENCE</scope>
    <source>
        <strain evidence="2 5">12EGH17</strain>
        <strain evidence="3">18CBH55</strain>
    </source>
</reference>
<name>A0A9W6CBQ7_9FIRM</name>
<comment type="caution">
    <text evidence="3">The sequence shown here is derived from an EMBL/GenBank/DDBJ whole genome shotgun (WGS) entry which is preliminary data.</text>
</comment>
<dbReference type="RefSeq" id="WP_281844289.1">
    <property type="nucleotide sequence ID" value="NZ_BSBO01000057.1"/>
</dbReference>
<feature type="coiled-coil region" evidence="1">
    <location>
        <begin position="142"/>
        <end position="169"/>
    </location>
</feature>
<gene>
    <name evidence="2" type="ORF">Selli1_34250</name>
    <name evidence="3" type="ORF">Selli2_02810</name>
</gene>
<evidence type="ECO:0000256" key="1">
    <source>
        <dbReference type="SAM" id="Coils"/>
    </source>
</evidence>
<keyword evidence="5" id="KW-1185">Reference proteome</keyword>
<organism evidence="3 4">
    <name type="scientific">Sellimonas catena</name>
    <dbReference type="NCBI Taxonomy" id="2994035"/>
    <lineage>
        <taxon>Bacteria</taxon>
        <taxon>Bacillati</taxon>
        <taxon>Bacillota</taxon>
        <taxon>Clostridia</taxon>
        <taxon>Lachnospirales</taxon>
        <taxon>Lachnospiraceae</taxon>
        <taxon>Sellimonas</taxon>
    </lineage>
</organism>
<reference evidence="3" key="4">
    <citation type="submission" date="2022-11" db="EMBL/GenBank/DDBJ databases">
        <title>Draft genome sequence of Sellimonas catena strain 18CBH55.</title>
        <authorList>
            <person name="Hisatomi A."/>
            <person name="Ohkuma M."/>
            <person name="Sakamoto M."/>
        </authorList>
    </citation>
    <scope>NUCLEOTIDE SEQUENCE</scope>
    <source>
        <strain evidence="3">18CBH55</strain>
    </source>
</reference>
<reference evidence="2" key="1">
    <citation type="submission" date="2022-11" db="EMBL/GenBank/DDBJ databases">
        <title>Draft genome sequence of Sellimonas catena strain 12EGH17.</title>
        <authorList>
            <person name="Atsushi H."/>
            <person name="Moriya O."/>
            <person name="Mitsuo S."/>
        </authorList>
    </citation>
    <scope>NUCLEOTIDE SEQUENCE</scope>
    <source>
        <strain evidence="2">12EGH17</strain>
    </source>
</reference>
<evidence type="ECO:0000313" key="5">
    <source>
        <dbReference type="Proteomes" id="UP001145145"/>
    </source>
</evidence>
<reference evidence="2" key="2">
    <citation type="submission" date="2022-11" db="EMBL/GenBank/DDBJ databases">
        <title>Draft genome sequence of Sellimonas catena strain 12EGH17.</title>
        <authorList>
            <person name="Hisatomi A."/>
            <person name="Ohkuma M."/>
            <person name="Sakamoto M."/>
        </authorList>
    </citation>
    <scope>NUCLEOTIDE SEQUENCE</scope>
    <source>
        <strain evidence="2">12EGH17</strain>
    </source>
</reference>
<accession>A0A9W6CBQ7</accession>
<reference evidence="3" key="3">
    <citation type="submission" date="2022-11" db="EMBL/GenBank/DDBJ databases">
        <title>Draft genome sequence of Sellimonas catena strain 18CBH55.</title>
        <authorList>
            <person name="Atsushi H."/>
            <person name="Moriya O."/>
            <person name="Mitsuo S."/>
        </authorList>
    </citation>
    <scope>NUCLEOTIDE SEQUENCE</scope>
    <source>
        <strain evidence="3">18CBH55</strain>
    </source>
</reference>
<dbReference type="Proteomes" id="UP001145145">
    <property type="component" value="Unassembled WGS sequence"/>
</dbReference>
<keyword evidence="1" id="KW-0175">Coiled coil</keyword>
<dbReference type="EMBL" id="BSCH01000002">
    <property type="protein sequence ID" value="GLG88855.1"/>
    <property type="molecule type" value="Genomic_DNA"/>
</dbReference>
<evidence type="ECO:0000313" key="4">
    <source>
        <dbReference type="Proteomes" id="UP001145094"/>
    </source>
</evidence>
<proteinExistence type="predicted"/>
<dbReference type="Proteomes" id="UP001145094">
    <property type="component" value="Unassembled WGS sequence"/>
</dbReference>
<dbReference type="EMBL" id="BSBO01000057">
    <property type="protein sequence ID" value="GLG06251.1"/>
    <property type="molecule type" value="Genomic_DNA"/>
</dbReference>
<evidence type="ECO:0000313" key="3">
    <source>
        <dbReference type="EMBL" id="GLG88855.1"/>
    </source>
</evidence>
<sequence length="170" mass="19288">MDRIVFKDYGTVQGKGGQMQHKVSFAYACDQKVQGRDAIVPNPYLKSYRVKTADGKVRISHADYLAEPVYQRLMRHVRTDRMEDSQWSGLVEAGVHAFIGRNGKPMIYVDLTEKAEKVGCITTPAQPFDEQAHDSFVKASLAEVSRQRVVAAEERLSQMTTEKKDMEYNI</sequence>
<evidence type="ECO:0000313" key="2">
    <source>
        <dbReference type="EMBL" id="GLG06251.1"/>
    </source>
</evidence>
<dbReference type="AlphaFoldDB" id="A0A9W6CBQ7"/>